<proteinExistence type="predicted"/>
<name>A0A1M4U028_LOKAT</name>
<feature type="region of interest" description="Disordered" evidence="1">
    <location>
        <begin position="1"/>
        <end position="21"/>
    </location>
</feature>
<sequence length="68" mass="7620">MREKIVSLKVAPRGDPPPSATDVWQAQINARLSGIERLMRRLEWQVWALVCGATGLLGLEMLRHLAGR</sequence>
<dbReference type="STRING" id="366533.SAMN05444339_101548"/>
<dbReference type="RefSeq" id="WP_072855637.1">
    <property type="nucleotide sequence ID" value="NZ_FQUE01000001.1"/>
</dbReference>
<reference evidence="3" key="1">
    <citation type="submission" date="2016-11" db="EMBL/GenBank/DDBJ databases">
        <authorList>
            <person name="Varghese N."/>
            <person name="Submissions S."/>
        </authorList>
    </citation>
    <scope>NUCLEOTIDE SEQUENCE [LARGE SCALE GENOMIC DNA]</scope>
    <source>
        <strain evidence="3">DSM 29326</strain>
    </source>
</reference>
<evidence type="ECO:0000256" key="1">
    <source>
        <dbReference type="SAM" id="MobiDB-lite"/>
    </source>
</evidence>
<evidence type="ECO:0000313" key="3">
    <source>
        <dbReference type="Proteomes" id="UP000183987"/>
    </source>
</evidence>
<organism evidence="2 3">
    <name type="scientific">Loktanella atrilutea</name>
    <dbReference type="NCBI Taxonomy" id="366533"/>
    <lineage>
        <taxon>Bacteria</taxon>
        <taxon>Pseudomonadati</taxon>
        <taxon>Pseudomonadota</taxon>
        <taxon>Alphaproteobacteria</taxon>
        <taxon>Rhodobacterales</taxon>
        <taxon>Roseobacteraceae</taxon>
        <taxon>Loktanella</taxon>
    </lineage>
</organism>
<dbReference type="EMBL" id="FQUE01000001">
    <property type="protein sequence ID" value="SHE50040.1"/>
    <property type="molecule type" value="Genomic_DNA"/>
</dbReference>
<accession>A0A1M4U028</accession>
<protein>
    <submittedName>
        <fullName evidence="2">Uncharacterized protein</fullName>
    </submittedName>
</protein>
<evidence type="ECO:0000313" key="2">
    <source>
        <dbReference type="EMBL" id="SHE50040.1"/>
    </source>
</evidence>
<keyword evidence="3" id="KW-1185">Reference proteome</keyword>
<gene>
    <name evidence="2" type="ORF">SAMN05444339_101548</name>
</gene>
<dbReference type="Proteomes" id="UP000183987">
    <property type="component" value="Unassembled WGS sequence"/>
</dbReference>
<dbReference type="OrthoDB" id="7652344at2"/>
<dbReference type="AlphaFoldDB" id="A0A1M4U028"/>